<evidence type="ECO:0000313" key="1">
    <source>
        <dbReference type="EMBL" id="CAH6719340.1"/>
    </source>
</evidence>
<comment type="caution">
    <text evidence="1">The sequence shown here is derived from an EMBL/GenBank/DDBJ whole genome shotgun (WGS) entry which is preliminary data.</text>
</comment>
<sequence>MELTTVPVISTKKRRKLKPQDRKKTLFSCDHCKLKKVACRKKNPTDDKCIKCTTAGISCETTIQRKRRSHGPLENIGLHYKCLYSLVKKLCPNIDINDIDSLIEYGVSMNITMPSPYGESAKDHDESMDLAFRITSQKRRYKPTTEKDSESPQNEDIETSDVSQFIPKMTNPDVLPLEHMIDPFSIINFSDFPVNTPDVLPKHKFRQPDCIVIDKGGNIHYVGRFGGAGCLETCINIMINQSSNFNLWSDYSHVYNSEIVMNSQIENINFKSIDFQKFPLINKIPKSEMDFYLDRFFARIHPRNYCFNESKLRSNYQTLWNIYETGEGDLGKEQVCCIYMITILGWLHQSKDDDSEDKNHKLTESIVNEYIQIIRLCLNDMILRPSLDGIRCLLLLSCYMDSTKLRESGYCLIQLASRQAICMGLNRPSVHNSLPDETFVEELRLTWLLILKHEISISIQVGRSSCLFFEDINVDNPKQNFTDPEFYDYLVEFYKLCKISMEGLKYMRSLKSSILDESNIKQSEEVLEKFDSWYKSTPISLKIQQSSDSQRYVPQSEIKDFKLDILFKYHYFVISFTLPYLLYYLNEPNYPIERIQVLVEKCISSSIDISKLILISYQHKLFNGTLFQDYFYTYYASMGLVMGHIIAHRSEITISKEDIMRSISIIKSINNKVFGKLSGTLVKISRFISVLFSGLNILSFVTNNVYNHSNHPIIHMANVEQADFEYKPTDDDQFLREILDGSFLNSIS</sequence>
<protein>
    <submittedName>
        <fullName evidence="1">Uncharacterized protein</fullName>
    </submittedName>
</protein>
<evidence type="ECO:0000313" key="2">
    <source>
        <dbReference type="Proteomes" id="UP001152531"/>
    </source>
</evidence>
<dbReference type="Proteomes" id="UP001152531">
    <property type="component" value="Unassembled WGS sequence"/>
</dbReference>
<gene>
    <name evidence="1" type="ORF">CLIB1444_02S06260</name>
</gene>
<proteinExistence type="predicted"/>
<keyword evidence="2" id="KW-1185">Reference proteome</keyword>
<reference evidence="1" key="1">
    <citation type="submission" date="2022-06" db="EMBL/GenBank/DDBJ databases">
        <authorList>
            <person name="Legras J.-L."/>
            <person name="Devillers H."/>
            <person name="Grondin C."/>
        </authorList>
    </citation>
    <scope>NUCLEOTIDE SEQUENCE</scope>
    <source>
        <strain evidence="1">CLIB 1444</strain>
    </source>
</reference>
<dbReference type="EMBL" id="CALSDN010000002">
    <property type="protein sequence ID" value="CAH6719340.1"/>
    <property type="molecule type" value="Genomic_DNA"/>
</dbReference>
<accession>A0ACA9Y4N0</accession>
<name>A0ACA9Y4N0_9ASCO</name>
<organism evidence="1 2">
    <name type="scientific">[Candida] jaroonii</name>
    <dbReference type="NCBI Taxonomy" id="467808"/>
    <lineage>
        <taxon>Eukaryota</taxon>
        <taxon>Fungi</taxon>
        <taxon>Dikarya</taxon>
        <taxon>Ascomycota</taxon>
        <taxon>Saccharomycotina</taxon>
        <taxon>Pichiomycetes</taxon>
        <taxon>Debaryomycetaceae</taxon>
        <taxon>Yamadazyma</taxon>
    </lineage>
</organism>